<gene>
    <name evidence="1" type="ORF">CCAP1982_LOCUS8910</name>
</gene>
<accession>A0A811UNV6</accession>
<dbReference type="AlphaFoldDB" id="A0A811UNV6"/>
<proteinExistence type="predicted"/>
<name>A0A811UNV6_CERCA</name>
<evidence type="ECO:0000313" key="1">
    <source>
        <dbReference type="EMBL" id="CAD7000434.1"/>
    </source>
</evidence>
<keyword evidence="2" id="KW-1185">Reference proteome</keyword>
<organism evidence="1 2">
    <name type="scientific">Ceratitis capitata</name>
    <name type="common">Mediterranean fruit fly</name>
    <name type="synonym">Tephritis capitata</name>
    <dbReference type="NCBI Taxonomy" id="7213"/>
    <lineage>
        <taxon>Eukaryota</taxon>
        <taxon>Metazoa</taxon>
        <taxon>Ecdysozoa</taxon>
        <taxon>Arthropoda</taxon>
        <taxon>Hexapoda</taxon>
        <taxon>Insecta</taxon>
        <taxon>Pterygota</taxon>
        <taxon>Neoptera</taxon>
        <taxon>Endopterygota</taxon>
        <taxon>Diptera</taxon>
        <taxon>Brachycera</taxon>
        <taxon>Muscomorpha</taxon>
        <taxon>Tephritoidea</taxon>
        <taxon>Tephritidae</taxon>
        <taxon>Ceratitis</taxon>
        <taxon>Ceratitis</taxon>
    </lineage>
</organism>
<comment type="caution">
    <text evidence="1">The sequence shown here is derived from an EMBL/GenBank/DDBJ whole genome shotgun (WGS) entry which is preliminary data.</text>
</comment>
<protein>
    <submittedName>
        <fullName evidence="1">(Mediterranean fruit fly) hypothetical protein</fullName>
    </submittedName>
</protein>
<sequence length="185" mass="21059">MQRCHRRADAVYANSAKENVKQKNTYNTLTKNNNTIAFLNVYFSHMKVKCKQTENALKTNKNQLNKVQVAKQQQQQQQQKQQTLANDNTIATTTTNCPSLEMEKMLADEDGRLSSQSQERKSCYDQYIVVVYLFFIVALHKQANEMTTSSSSSSATQLSTTSFIGIIHYKQSVPQSVESECVEVR</sequence>
<reference evidence="1" key="1">
    <citation type="submission" date="2020-11" db="EMBL/GenBank/DDBJ databases">
        <authorList>
            <person name="Whitehead M."/>
        </authorList>
    </citation>
    <scope>NUCLEOTIDE SEQUENCE</scope>
    <source>
        <strain evidence="1">EGII</strain>
    </source>
</reference>
<evidence type="ECO:0000313" key="2">
    <source>
        <dbReference type="Proteomes" id="UP000606786"/>
    </source>
</evidence>
<dbReference type="Proteomes" id="UP000606786">
    <property type="component" value="Unassembled WGS sequence"/>
</dbReference>
<dbReference type="EMBL" id="CAJHJT010000012">
    <property type="protein sequence ID" value="CAD7000434.1"/>
    <property type="molecule type" value="Genomic_DNA"/>
</dbReference>